<organism evidence="2 3">
    <name type="scientific">Penicillium alfredii</name>
    <dbReference type="NCBI Taxonomy" id="1506179"/>
    <lineage>
        <taxon>Eukaryota</taxon>
        <taxon>Fungi</taxon>
        <taxon>Dikarya</taxon>
        <taxon>Ascomycota</taxon>
        <taxon>Pezizomycotina</taxon>
        <taxon>Eurotiomycetes</taxon>
        <taxon>Eurotiomycetidae</taxon>
        <taxon>Eurotiales</taxon>
        <taxon>Aspergillaceae</taxon>
        <taxon>Penicillium</taxon>
    </lineage>
</organism>
<feature type="compositionally biased region" description="Polar residues" evidence="1">
    <location>
        <begin position="65"/>
        <end position="75"/>
    </location>
</feature>
<evidence type="ECO:0000256" key="1">
    <source>
        <dbReference type="SAM" id="MobiDB-lite"/>
    </source>
</evidence>
<dbReference type="OrthoDB" id="4093673at2759"/>
<evidence type="ECO:0000313" key="3">
    <source>
        <dbReference type="Proteomes" id="UP001141434"/>
    </source>
</evidence>
<keyword evidence="3" id="KW-1185">Reference proteome</keyword>
<gene>
    <name evidence="2" type="ORF">NUU61_003145</name>
</gene>
<evidence type="ECO:0000313" key="2">
    <source>
        <dbReference type="EMBL" id="KAJ5105798.1"/>
    </source>
</evidence>
<reference evidence="2" key="1">
    <citation type="submission" date="2022-11" db="EMBL/GenBank/DDBJ databases">
        <authorList>
            <person name="Petersen C."/>
        </authorList>
    </citation>
    <scope>NUCLEOTIDE SEQUENCE</scope>
    <source>
        <strain evidence="2">IBT 34128</strain>
    </source>
</reference>
<dbReference type="GeneID" id="81392895"/>
<reference evidence="2" key="2">
    <citation type="journal article" date="2023" name="IMA Fungus">
        <title>Comparative genomic study of the Penicillium genus elucidates a diverse pangenome and 15 lateral gene transfer events.</title>
        <authorList>
            <person name="Petersen C."/>
            <person name="Sorensen T."/>
            <person name="Nielsen M.R."/>
            <person name="Sondergaard T.E."/>
            <person name="Sorensen J.L."/>
            <person name="Fitzpatrick D.A."/>
            <person name="Frisvad J.C."/>
            <person name="Nielsen K.L."/>
        </authorList>
    </citation>
    <scope>NUCLEOTIDE SEQUENCE</scope>
    <source>
        <strain evidence="2">IBT 34128</strain>
    </source>
</reference>
<dbReference type="Proteomes" id="UP001141434">
    <property type="component" value="Unassembled WGS sequence"/>
</dbReference>
<name>A0A9W9FT01_9EURO</name>
<accession>A0A9W9FT01</accession>
<sequence>MSRNFLPAVLAIGVGVFTGTISIDTQLPSVDRAALTAPILLLSDTGYYTFQPAFQQLEFEKANARQSSLSKQDANASSQPSASSQSQAQAAAAGSKPGAEN</sequence>
<feature type="compositionally biased region" description="Low complexity" evidence="1">
    <location>
        <begin position="76"/>
        <end position="95"/>
    </location>
</feature>
<comment type="caution">
    <text evidence="2">The sequence shown here is derived from an EMBL/GenBank/DDBJ whole genome shotgun (WGS) entry which is preliminary data.</text>
</comment>
<dbReference type="AlphaFoldDB" id="A0A9W9FT01"/>
<dbReference type="RefSeq" id="XP_056514794.1">
    <property type="nucleotide sequence ID" value="XM_056653727.1"/>
</dbReference>
<feature type="region of interest" description="Disordered" evidence="1">
    <location>
        <begin position="65"/>
        <end position="101"/>
    </location>
</feature>
<dbReference type="EMBL" id="JAPMSZ010000004">
    <property type="protein sequence ID" value="KAJ5105798.1"/>
    <property type="molecule type" value="Genomic_DNA"/>
</dbReference>
<proteinExistence type="predicted"/>
<protein>
    <submittedName>
        <fullName evidence="2">Uncharacterized protein</fullName>
    </submittedName>
</protein>